<gene>
    <name evidence="2" type="ORF">ADEAN_000917500</name>
</gene>
<proteinExistence type="predicted"/>
<dbReference type="SUPFAM" id="SSF54001">
    <property type="entry name" value="Cysteine proteinases"/>
    <property type="match status" value="1"/>
</dbReference>
<dbReference type="InterPro" id="IPR038765">
    <property type="entry name" value="Papain-like_cys_pep_sf"/>
</dbReference>
<dbReference type="GO" id="GO:0004843">
    <property type="term" value="F:cysteine-type deubiquitinase activity"/>
    <property type="evidence" value="ECO:0007669"/>
    <property type="project" value="InterPro"/>
</dbReference>
<dbReference type="PROSITE" id="PS50235">
    <property type="entry name" value="USP_3"/>
    <property type="match status" value="1"/>
</dbReference>
<dbReference type="Gene3D" id="3.90.70.10">
    <property type="entry name" value="Cysteine proteinases"/>
    <property type="match status" value="1"/>
</dbReference>
<name>A0A7G2CT80_9TRYP</name>
<dbReference type="VEuPathDB" id="TriTrypDB:ADEAN_000917500"/>
<organism evidence="2 3">
    <name type="scientific">Angomonas deanei</name>
    <dbReference type="NCBI Taxonomy" id="59799"/>
    <lineage>
        <taxon>Eukaryota</taxon>
        <taxon>Discoba</taxon>
        <taxon>Euglenozoa</taxon>
        <taxon>Kinetoplastea</taxon>
        <taxon>Metakinetoplastina</taxon>
        <taxon>Trypanosomatida</taxon>
        <taxon>Trypanosomatidae</taxon>
        <taxon>Strigomonadinae</taxon>
        <taxon>Angomonas</taxon>
    </lineage>
</organism>
<dbReference type="CDD" id="cd02257">
    <property type="entry name" value="Peptidase_C19"/>
    <property type="match status" value="1"/>
</dbReference>
<dbReference type="Pfam" id="PF00443">
    <property type="entry name" value="UCH"/>
    <property type="match status" value="1"/>
</dbReference>
<dbReference type="InterPro" id="IPR028889">
    <property type="entry name" value="USP"/>
</dbReference>
<dbReference type="PROSITE" id="PS00973">
    <property type="entry name" value="USP_2"/>
    <property type="match status" value="1"/>
</dbReference>
<keyword evidence="2" id="KW-0378">Hydrolase</keyword>
<dbReference type="InterPro" id="IPR018200">
    <property type="entry name" value="USP_CS"/>
</dbReference>
<feature type="domain" description="USP" evidence="1">
    <location>
        <begin position="1"/>
        <end position="117"/>
    </location>
</feature>
<dbReference type="InterPro" id="IPR001394">
    <property type="entry name" value="Peptidase_C19_UCH"/>
</dbReference>
<reference evidence="2 3" key="1">
    <citation type="submission" date="2020-08" db="EMBL/GenBank/DDBJ databases">
        <authorList>
            <person name="Newling K."/>
            <person name="Davey J."/>
            <person name="Forrester S."/>
        </authorList>
    </citation>
    <scope>NUCLEOTIDE SEQUENCE [LARGE SCALE GENOMIC DNA]</scope>
    <source>
        <strain evidence="3">Crithidia deanei Carvalho (ATCC PRA-265)</strain>
    </source>
</reference>
<evidence type="ECO:0000259" key="1">
    <source>
        <dbReference type="PROSITE" id="PS50235"/>
    </source>
</evidence>
<dbReference type="Proteomes" id="UP000515908">
    <property type="component" value="Chromosome 22"/>
</dbReference>
<dbReference type="OrthoDB" id="429671at2759"/>
<dbReference type="EMBL" id="LR877166">
    <property type="protein sequence ID" value="CAD2221643.1"/>
    <property type="molecule type" value="Genomic_DNA"/>
</dbReference>
<sequence length="137" mass="16096">MSDETLTLYSIPQEEKEYYDAEKLVFTDVIHEKLEKNDDVLVLETKYVLKSVLLHLGKSLNYGHYLTEFGVEKRNAQNHHMKWRRANDERVTVVDHQHNDKDSIKNSQNYLLLYEKVSETLVSKPAKEVFNLGKEEA</sequence>
<dbReference type="GO" id="GO:0016579">
    <property type="term" value="P:protein deubiquitination"/>
    <property type="evidence" value="ECO:0007669"/>
    <property type="project" value="InterPro"/>
</dbReference>
<dbReference type="AlphaFoldDB" id="A0A7G2CT80"/>
<protein>
    <submittedName>
        <fullName evidence="2">Ubiquitin carboxyl-terminal hydrolase, putative</fullName>
    </submittedName>
</protein>
<accession>A0A7G2CT80</accession>
<evidence type="ECO:0000313" key="3">
    <source>
        <dbReference type="Proteomes" id="UP000515908"/>
    </source>
</evidence>
<keyword evidence="3" id="KW-1185">Reference proteome</keyword>
<evidence type="ECO:0000313" key="2">
    <source>
        <dbReference type="EMBL" id="CAD2221643.1"/>
    </source>
</evidence>